<keyword evidence="3" id="KW-1185">Reference proteome</keyword>
<comment type="caution">
    <text evidence="2">The sequence shown here is derived from an EMBL/GenBank/DDBJ whole genome shotgun (WGS) entry which is preliminary data.</text>
</comment>
<proteinExistence type="predicted"/>
<evidence type="ECO:0000313" key="2">
    <source>
        <dbReference type="EMBL" id="CAH2267252.1"/>
    </source>
</evidence>
<dbReference type="Proteomes" id="UP000838756">
    <property type="component" value="Unassembled WGS sequence"/>
</dbReference>
<evidence type="ECO:0000313" key="3">
    <source>
        <dbReference type="Proteomes" id="UP000838756"/>
    </source>
</evidence>
<evidence type="ECO:0000256" key="1">
    <source>
        <dbReference type="SAM" id="MobiDB-lite"/>
    </source>
</evidence>
<feature type="region of interest" description="Disordered" evidence="1">
    <location>
        <begin position="1"/>
        <end position="113"/>
    </location>
</feature>
<dbReference type="EMBL" id="CAKXAJ010026349">
    <property type="protein sequence ID" value="CAH2267252.1"/>
    <property type="molecule type" value="Genomic_DNA"/>
</dbReference>
<organism evidence="2 3">
    <name type="scientific">Pararge aegeria aegeria</name>
    <dbReference type="NCBI Taxonomy" id="348720"/>
    <lineage>
        <taxon>Eukaryota</taxon>
        <taxon>Metazoa</taxon>
        <taxon>Ecdysozoa</taxon>
        <taxon>Arthropoda</taxon>
        <taxon>Hexapoda</taxon>
        <taxon>Insecta</taxon>
        <taxon>Pterygota</taxon>
        <taxon>Neoptera</taxon>
        <taxon>Endopterygota</taxon>
        <taxon>Lepidoptera</taxon>
        <taxon>Glossata</taxon>
        <taxon>Ditrysia</taxon>
        <taxon>Papilionoidea</taxon>
        <taxon>Nymphalidae</taxon>
        <taxon>Satyrinae</taxon>
        <taxon>Satyrini</taxon>
        <taxon>Parargina</taxon>
        <taxon>Pararge</taxon>
    </lineage>
</organism>
<sequence>MHTTAPRGGTVVVSDSYRLKPHGVPTSRLVAGPRERRSGTRRGKPSTENLNLLNKCARGTQGAPSKPRTYLQRDSSHPSPGGPHQGGRRQNSQASRNLPDVFEAIDIPLLPSI</sequence>
<protein>
    <submittedName>
        <fullName evidence="2">Jg14720 protein</fullName>
    </submittedName>
</protein>
<gene>
    <name evidence="2" type="primary">jg14720</name>
    <name evidence="2" type="ORF">PAEG_LOCUS25812</name>
</gene>
<accession>A0A8S4SET9</accession>
<reference evidence="2" key="1">
    <citation type="submission" date="2022-03" db="EMBL/GenBank/DDBJ databases">
        <authorList>
            <person name="Lindestad O."/>
        </authorList>
    </citation>
    <scope>NUCLEOTIDE SEQUENCE</scope>
</reference>
<name>A0A8S4SET9_9NEOP</name>
<dbReference type="AlphaFoldDB" id="A0A8S4SET9"/>